<dbReference type="AlphaFoldDB" id="A0A9N9JE45"/>
<name>A0A9N9JE45_9GLOM</name>
<keyword evidence="2" id="KW-0548">Nucleotidyltransferase</keyword>
<keyword evidence="8" id="KW-1185">Reference proteome</keyword>
<evidence type="ECO:0000313" key="8">
    <source>
        <dbReference type="Proteomes" id="UP000789508"/>
    </source>
</evidence>
<protein>
    <submittedName>
        <fullName evidence="7">4077_t:CDS:1</fullName>
    </submittedName>
</protein>
<feature type="domain" description="DNA polymerase III alpha subunit finger" evidence="6">
    <location>
        <begin position="111"/>
        <end position="173"/>
    </location>
</feature>
<dbReference type="Proteomes" id="UP000789508">
    <property type="component" value="Unassembled WGS sequence"/>
</dbReference>
<reference evidence="7" key="1">
    <citation type="submission" date="2021-06" db="EMBL/GenBank/DDBJ databases">
        <authorList>
            <person name="Kallberg Y."/>
            <person name="Tangrot J."/>
            <person name="Rosling A."/>
        </authorList>
    </citation>
    <scope>NUCLEOTIDE SEQUENCE</scope>
    <source>
        <strain evidence="7">FL130A</strain>
    </source>
</reference>
<gene>
    <name evidence="7" type="ORF">ALEPTO_LOCUS14182</name>
</gene>
<evidence type="ECO:0000313" key="7">
    <source>
        <dbReference type="EMBL" id="CAG8771802.1"/>
    </source>
</evidence>
<evidence type="ECO:0000256" key="4">
    <source>
        <dbReference type="ARBA" id="ARBA00022932"/>
    </source>
</evidence>
<dbReference type="PANTHER" id="PTHR32294">
    <property type="entry name" value="DNA POLYMERASE III SUBUNIT ALPHA"/>
    <property type="match status" value="1"/>
</dbReference>
<dbReference type="Pfam" id="PF17657">
    <property type="entry name" value="DNA_pol3_finger"/>
    <property type="match status" value="1"/>
</dbReference>
<dbReference type="GO" id="GO:0006260">
    <property type="term" value="P:DNA replication"/>
    <property type="evidence" value="ECO:0007669"/>
    <property type="project" value="UniProtKB-KW"/>
</dbReference>
<evidence type="ECO:0000256" key="2">
    <source>
        <dbReference type="ARBA" id="ARBA00022695"/>
    </source>
</evidence>
<feature type="non-terminal residue" evidence="7">
    <location>
        <position position="1"/>
    </location>
</feature>
<evidence type="ECO:0000256" key="3">
    <source>
        <dbReference type="ARBA" id="ARBA00022705"/>
    </source>
</evidence>
<evidence type="ECO:0000256" key="1">
    <source>
        <dbReference type="ARBA" id="ARBA00022679"/>
    </source>
</evidence>
<evidence type="ECO:0000259" key="6">
    <source>
        <dbReference type="Pfam" id="PF17657"/>
    </source>
</evidence>
<accession>A0A9N9JE45</accession>
<evidence type="ECO:0000259" key="5">
    <source>
        <dbReference type="Pfam" id="PF07733"/>
    </source>
</evidence>
<dbReference type="EMBL" id="CAJVPS010052927">
    <property type="protein sequence ID" value="CAG8771802.1"/>
    <property type="molecule type" value="Genomic_DNA"/>
</dbReference>
<sequence>ALREIAKLYKLGEIRLKEITSLTGENPSFKDLKLQRWQASYPNLFQLTDKIQNLYYDTGIHPAGVIISESSLTGSVPLKSEKDYLLTLFEEDKLAELGLKKYDFLSLRETLGFIREAREILKVNLPDYREVSLTDQKTWGLLENFLLTGIFQLDTPSARSLFNRFCPQNFAEL</sequence>
<organism evidence="7 8">
    <name type="scientific">Ambispora leptoticha</name>
    <dbReference type="NCBI Taxonomy" id="144679"/>
    <lineage>
        <taxon>Eukaryota</taxon>
        <taxon>Fungi</taxon>
        <taxon>Fungi incertae sedis</taxon>
        <taxon>Mucoromycota</taxon>
        <taxon>Glomeromycotina</taxon>
        <taxon>Glomeromycetes</taxon>
        <taxon>Archaeosporales</taxon>
        <taxon>Ambisporaceae</taxon>
        <taxon>Ambispora</taxon>
    </lineage>
</organism>
<keyword evidence="4" id="KW-0239">DNA-directed DNA polymerase</keyword>
<dbReference type="GO" id="GO:0008408">
    <property type="term" value="F:3'-5' exonuclease activity"/>
    <property type="evidence" value="ECO:0007669"/>
    <property type="project" value="InterPro"/>
</dbReference>
<dbReference type="InterPro" id="IPR004805">
    <property type="entry name" value="DnaE2/DnaE/PolC"/>
</dbReference>
<keyword evidence="1" id="KW-0808">Transferase</keyword>
<dbReference type="GO" id="GO:0003887">
    <property type="term" value="F:DNA-directed DNA polymerase activity"/>
    <property type="evidence" value="ECO:0007669"/>
    <property type="project" value="UniProtKB-KW"/>
</dbReference>
<proteinExistence type="predicted"/>
<comment type="caution">
    <text evidence="7">The sequence shown here is derived from an EMBL/GenBank/DDBJ whole genome shotgun (WGS) entry which is preliminary data.</text>
</comment>
<dbReference type="InterPro" id="IPR040982">
    <property type="entry name" value="DNA_pol3_finger"/>
</dbReference>
<dbReference type="Pfam" id="PF07733">
    <property type="entry name" value="DNA_pol3_alpha"/>
    <property type="match status" value="1"/>
</dbReference>
<feature type="non-terminal residue" evidence="7">
    <location>
        <position position="173"/>
    </location>
</feature>
<keyword evidence="3" id="KW-0235">DNA replication</keyword>
<feature type="domain" description="Bacterial DNA polymerase III alpha subunit NTPase" evidence="5">
    <location>
        <begin position="4"/>
        <end position="105"/>
    </location>
</feature>
<dbReference type="OrthoDB" id="2436577at2759"/>
<dbReference type="InterPro" id="IPR011708">
    <property type="entry name" value="DNA_pol3_alpha_NTPase_dom"/>
</dbReference>
<dbReference type="PANTHER" id="PTHR32294:SF0">
    <property type="entry name" value="DNA POLYMERASE III SUBUNIT ALPHA"/>
    <property type="match status" value="1"/>
</dbReference>